<protein>
    <recommendedName>
        <fullName evidence="2">Tail tube protein</fullName>
    </recommendedName>
</protein>
<accession>A0A6J5L7Q8</accession>
<dbReference type="EMBL" id="LR796237">
    <property type="protein sequence ID" value="CAB4129512.1"/>
    <property type="molecule type" value="Genomic_DNA"/>
</dbReference>
<gene>
    <name evidence="1" type="ORF">UFOVP116_28</name>
</gene>
<sequence length="205" mass="21985">MAVSSLTKFTVPLGGGQSASAQGLLMPKLKYRFRVTFENFGVSTPRTELTKQVVDFQRPSVSFGDVTLEVYNSRVRLPGKPSWEDITVNLRDDASGNVAKLVGEQLQKQFDFSEQASASSGIDFKFVTRCEILDGGNGASEAVVLETWELYGCYVTSANYGDLAYSSSDPVQIALTLRFDNAIQTPGGTGVGTAVARTLGTTTTG</sequence>
<organism evidence="1">
    <name type="scientific">uncultured Caudovirales phage</name>
    <dbReference type="NCBI Taxonomy" id="2100421"/>
    <lineage>
        <taxon>Viruses</taxon>
        <taxon>Duplodnaviria</taxon>
        <taxon>Heunggongvirae</taxon>
        <taxon>Uroviricota</taxon>
        <taxon>Caudoviricetes</taxon>
        <taxon>Peduoviridae</taxon>
        <taxon>Maltschvirus</taxon>
        <taxon>Maltschvirus maltsch</taxon>
    </lineage>
</organism>
<reference evidence="1" key="1">
    <citation type="submission" date="2020-04" db="EMBL/GenBank/DDBJ databases">
        <authorList>
            <person name="Chiriac C."/>
            <person name="Salcher M."/>
            <person name="Ghai R."/>
            <person name="Kavagutti S V."/>
        </authorList>
    </citation>
    <scope>NUCLEOTIDE SEQUENCE</scope>
</reference>
<name>A0A6J5L7Q8_9CAUD</name>
<proteinExistence type="predicted"/>
<evidence type="ECO:0008006" key="2">
    <source>
        <dbReference type="Google" id="ProtNLM"/>
    </source>
</evidence>
<evidence type="ECO:0000313" key="1">
    <source>
        <dbReference type="EMBL" id="CAB4129512.1"/>
    </source>
</evidence>